<keyword evidence="2" id="KW-1133">Transmembrane helix</keyword>
<evidence type="ECO:0000256" key="1">
    <source>
        <dbReference type="SAM" id="MobiDB-lite"/>
    </source>
</evidence>
<protein>
    <submittedName>
        <fullName evidence="3">Uncharacterized protein</fullName>
    </submittedName>
</protein>
<evidence type="ECO:0000256" key="2">
    <source>
        <dbReference type="SAM" id="Phobius"/>
    </source>
</evidence>
<accession>A0A7S4VJQ7</accession>
<organism evidence="3">
    <name type="scientific">Ditylum brightwellii</name>
    <dbReference type="NCBI Taxonomy" id="49249"/>
    <lineage>
        <taxon>Eukaryota</taxon>
        <taxon>Sar</taxon>
        <taxon>Stramenopiles</taxon>
        <taxon>Ochrophyta</taxon>
        <taxon>Bacillariophyta</taxon>
        <taxon>Mediophyceae</taxon>
        <taxon>Lithodesmiophycidae</taxon>
        <taxon>Lithodesmiales</taxon>
        <taxon>Lithodesmiaceae</taxon>
        <taxon>Ditylum</taxon>
    </lineage>
</organism>
<gene>
    <name evidence="3" type="ORF">DBRI00130_LOCUS12317</name>
</gene>
<feature type="region of interest" description="Disordered" evidence="1">
    <location>
        <begin position="121"/>
        <end position="141"/>
    </location>
</feature>
<dbReference type="AlphaFoldDB" id="A0A7S4VJQ7"/>
<feature type="compositionally biased region" description="Polar residues" evidence="1">
    <location>
        <begin position="121"/>
        <end position="133"/>
    </location>
</feature>
<sequence length="362" mass="39589">MRKSASLEFRTSQSPLDLNNDDGFDFPGTILPNKYEVLSMPHMEERKCCNCFYCTPMLKLLDWMEPSACRRWGVVLCMISTGVVAGVLIGLFAPSWGPAASMNSNSGGNESNDATINDTTAVTQGNESGSNGTVGMIPSSMPSPSILPSNTSYAPSPFDMASLPTLQQGPPPPLLDRKDALLSLLLQSSKVPSQSLSYAQYQATMWMIQDDPLYLNPNTNQTQYIIERYVLVLLYMSMGGIGKSNGGQWVNSAGFLSELTTCDWMGVTCKEDGIVIEMIIFGTLFVCGVFLSICFAIAVCVPYVLRLLADGNVTLTTLTFCFPSLYIQCHPPPLSISLYIQKTMDYPHPYHPNFHSSPPSNT</sequence>
<keyword evidence="2" id="KW-0472">Membrane</keyword>
<proteinExistence type="predicted"/>
<name>A0A7S4VJQ7_9STRA</name>
<keyword evidence="2" id="KW-0812">Transmembrane</keyword>
<feature type="transmembrane region" description="Helical" evidence="2">
    <location>
        <begin position="72"/>
        <end position="96"/>
    </location>
</feature>
<reference evidence="3" key="1">
    <citation type="submission" date="2021-01" db="EMBL/GenBank/DDBJ databases">
        <authorList>
            <person name="Corre E."/>
            <person name="Pelletier E."/>
            <person name="Niang G."/>
            <person name="Scheremetjew M."/>
            <person name="Finn R."/>
            <person name="Kale V."/>
            <person name="Holt S."/>
            <person name="Cochrane G."/>
            <person name="Meng A."/>
            <person name="Brown T."/>
            <person name="Cohen L."/>
        </authorList>
    </citation>
    <scope>NUCLEOTIDE SEQUENCE</scope>
    <source>
        <strain evidence="3">GSO104</strain>
    </source>
</reference>
<feature type="transmembrane region" description="Helical" evidence="2">
    <location>
        <begin position="278"/>
        <end position="305"/>
    </location>
</feature>
<dbReference type="EMBL" id="HBNS01015336">
    <property type="protein sequence ID" value="CAE4602236.1"/>
    <property type="molecule type" value="Transcribed_RNA"/>
</dbReference>
<evidence type="ECO:0000313" key="3">
    <source>
        <dbReference type="EMBL" id="CAE4602236.1"/>
    </source>
</evidence>